<name>A0A927FUS0_9HYPH</name>
<sequence>MQEQLSFSASLRAMQDAWKACGAVELPENATSLSSERAQLDELLSSTLECVGSGFTVKNLRQLISSVVLEAALSGQDEVDLAKLLGVVVRHLSVDTEILPPGGAGWIRGLAIATRLQELWPHETRNDRLRNVELALKRLVSKGHAFNLAVGKIDRTSPGFQTATAEIMRLFNKLGQFDIFQFIEQVARSQQGYEFDQVLFGRNPSNEPRDAGIPFGFLWQLAARTAVLPSGSKNPERDRKDAFELSRDLIALIDIETYGQFWAIAAQAAPTDAWLADAVLHDHLFSLQQWSPYLTPIILRSFFGTARDEALRSAYGWGVEDVAIAAELLVAGQTTSPRIISAALFERRLPPKTVTNLLRDLTHELPAPNADYTDPFSAGRHDLMFRPFVSSLLPGKYTVPSMATVGPAIYEVVAAAARNTFSKDEMAKLSGEGLENATRAVLEFRGIVPTIVAAKYLVHGQAGECDLVLEDDETIIFIECKAKAMPRGAMAGAAMDAVFAYIEGIASSQSQALQHQSLLEAHGRITFENGKVLEHLRRKIVRLSTTLFDFGTLQDRFVFSQLSATLANSKLSVIGAPNKSAQKRVNNSNAILQQVGQHLSRDTGLGGDVNDWIWVRSLSTASLSLGQLATILIDHSTVSSLADVIRKPATFATGSVLKEYHYLRMQRLV</sequence>
<accession>A0A927FUS0</accession>
<dbReference type="RefSeq" id="WP_191773699.1">
    <property type="nucleotide sequence ID" value="NZ_JACYFU010000001.1"/>
</dbReference>
<evidence type="ECO:0008006" key="3">
    <source>
        <dbReference type="Google" id="ProtNLM"/>
    </source>
</evidence>
<reference evidence="1" key="1">
    <citation type="submission" date="2020-09" db="EMBL/GenBank/DDBJ databases">
        <title>Genome seq and assembly of Devosia sp.</title>
        <authorList>
            <person name="Chhetri G."/>
        </authorList>
    </citation>
    <scope>NUCLEOTIDE SEQUENCE</scope>
    <source>
        <strain evidence="1">PTR5</strain>
    </source>
</reference>
<evidence type="ECO:0000313" key="2">
    <source>
        <dbReference type="Proteomes" id="UP000654108"/>
    </source>
</evidence>
<gene>
    <name evidence="1" type="ORF">IC608_06675</name>
</gene>
<keyword evidence="2" id="KW-1185">Reference proteome</keyword>
<protein>
    <recommendedName>
        <fullName evidence="3">NERD domain-containing protein</fullName>
    </recommendedName>
</protein>
<dbReference type="Proteomes" id="UP000654108">
    <property type="component" value="Unassembled WGS sequence"/>
</dbReference>
<comment type="caution">
    <text evidence="1">The sequence shown here is derived from an EMBL/GenBank/DDBJ whole genome shotgun (WGS) entry which is preliminary data.</text>
</comment>
<organism evidence="1 2">
    <name type="scientific">Devosia oryzisoli</name>
    <dbReference type="NCBI Taxonomy" id="2774138"/>
    <lineage>
        <taxon>Bacteria</taxon>
        <taxon>Pseudomonadati</taxon>
        <taxon>Pseudomonadota</taxon>
        <taxon>Alphaproteobacteria</taxon>
        <taxon>Hyphomicrobiales</taxon>
        <taxon>Devosiaceae</taxon>
        <taxon>Devosia</taxon>
    </lineage>
</organism>
<proteinExistence type="predicted"/>
<dbReference type="AlphaFoldDB" id="A0A927FUS0"/>
<dbReference type="EMBL" id="JACYFU010000001">
    <property type="protein sequence ID" value="MBD8065153.1"/>
    <property type="molecule type" value="Genomic_DNA"/>
</dbReference>
<evidence type="ECO:0000313" key="1">
    <source>
        <dbReference type="EMBL" id="MBD8065153.1"/>
    </source>
</evidence>